<dbReference type="Pfam" id="PF00733">
    <property type="entry name" value="Asn_synthase"/>
    <property type="match status" value="1"/>
</dbReference>
<dbReference type="GO" id="GO:0004066">
    <property type="term" value="F:asparagine synthase (glutamine-hydrolyzing) activity"/>
    <property type="evidence" value="ECO:0007669"/>
    <property type="project" value="UniProtKB-EC"/>
</dbReference>
<dbReference type="RefSeq" id="WP_119034837.1">
    <property type="nucleotide sequence ID" value="NZ_QXDC01000002.1"/>
</dbReference>
<dbReference type="PANTHER" id="PTHR43284:SF1">
    <property type="entry name" value="ASPARAGINE SYNTHETASE"/>
    <property type="match status" value="1"/>
</dbReference>
<dbReference type="GO" id="GO:0006529">
    <property type="term" value="P:asparagine biosynthetic process"/>
    <property type="evidence" value="ECO:0007669"/>
    <property type="project" value="InterPro"/>
</dbReference>
<comment type="caution">
    <text evidence="5">The sequence shown here is derived from an EMBL/GenBank/DDBJ whole genome shotgun (WGS) entry which is preliminary data.</text>
</comment>
<dbReference type="PANTHER" id="PTHR43284">
    <property type="entry name" value="ASPARAGINE SYNTHETASE (GLUTAMINE-HYDROLYZING)"/>
    <property type="match status" value="1"/>
</dbReference>
<dbReference type="SUPFAM" id="SSF52402">
    <property type="entry name" value="Adenine nucleotide alpha hydrolases-like"/>
    <property type="match status" value="1"/>
</dbReference>
<dbReference type="InterPro" id="IPR051786">
    <property type="entry name" value="ASN_synthetase/amidase"/>
</dbReference>
<dbReference type="InterPro" id="IPR001962">
    <property type="entry name" value="Asn_synthase"/>
</dbReference>
<proteinExistence type="predicted"/>
<protein>
    <recommendedName>
        <fullName evidence="2">asparagine synthase (glutamine-hydrolyzing)</fullName>
        <ecNumber evidence="2">6.3.5.4</ecNumber>
    </recommendedName>
</protein>
<dbReference type="EC" id="6.3.5.4" evidence="2"/>
<dbReference type="Gene3D" id="3.60.20.10">
    <property type="entry name" value="Glutamine Phosphoribosylpyrophosphate, subunit 1, domain 1"/>
    <property type="match status" value="1"/>
</dbReference>
<dbReference type="Gene3D" id="3.40.50.620">
    <property type="entry name" value="HUPs"/>
    <property type="match status" value="1"/>
</dbReference>
<comment type="pathway">
    <text evidence="1">Amino-acid biosynthesis; L-asparagine biosynthesis; L-asparagine from L-aspartate (L-Gln route): step 1/1.</text>
</comment>
<evidence type="ECO:0000313" key="6">
    <source>
        <dbReference type="Proteomes" id="UP000266568"/>
    </source>
</evidence>
<accession>A0A397PKX7</accession>
<reference evidence="5 6" key="1">
    <citation type="submission" date="2018-08" db="EMBL/GenBank/DDBJ databases">
        <title>Genomic Encyclopedia of Type Strains, Phase IV (KMG-IV): sequencing the most valuable type-strain genomes for metagenomic binning, comparative biology and taxonomic classification.</title>
        <authorList>
            <person name="Goeker M."/>
        </authorList>
    </citation>
    <scope>NUCLEOTIDE SEQUENCE [LARGE SCALE GENOMIC DNA]</scope>
    <source>
        <strain evidence="5 6">DSM 25527</strain>
    </source>
</reference>
<evidence type="ECO:0000259" key="4">
    <source>
        <dbReference type="Pfam" id="PF00733"/>
    </source>
</evidence>
<comment type="catalytic activity">
    <reaction evidence="3">
        <text>L-aspartate + L-glutamine + ATP + H2O = L-asparagine + L-glutamate + AMP + diphosphate + H(+)</text>
        <dbReference type="Rhea" id="RHEA:12228"/>
        <dbReference type="ChEBI" id="CHEBI:15377"/>
        <dbReference type="ChEBI" id="CHEBI:15378"/>
        <dbReference type="ChEBI" id="CHEBI:29985"/>
        <dbReference type="ChEBI" id="CHEBI:29991"/>
        <dbReference type="ChEBI" id="CHEBI:30616"/>
        <dbReference type="ChEBI" id="CHEBI:33019"/>
        <dbReference type="ChEBI" id="CHEBI:58048"/>
        <dbReference type="ChEBI" id="CHEBI:58359"/>
        <dbReference type="ChEBI" id="CHEBI:456215"/>
        <dbReference type="EC" id="6.3.5.4"/>
    </reaction>
</comment>
<evidence type="ECO:0000256" key="3">
    <source>
        <dbReference type="ARBA" id="ARBA00048741"/>
    </source>
</evidence>
<sequence>MTVGYLVIAGNRGSLKKLQHAPRLAPVHVSQNLSIWSDAAPIQVGHRGWVFGHLFTRTLPSRRVDQFSEDESRRICETAGEYLFEAYWGGYVAVFQDERGEVRVLRDPSGTVPCFFSQTDAALVVSNEAMPLIRLSRPVSNVNFHELARYIASPDWQGRETCLSSISELIGGEVLLLSARQIEIKTLWSPWKFVGQANSAGDPTEQLLDILSDTIGVWARCFEQIAIGVSGGLDSSIVAACSAPTDIGIQFFSMVGPDPDGDETRYANLLVAQLAAPLKQIPYEVAQVSIDRPTMPHQPRPSAAYFAQSIQVAHRALAADRSIDALFVGNGGDGVFNSSRTASPLTDRWMAEGLGYGLYETLRDIARLTDASFMEIVRQATRRHRVRATASQPKCDFTGLRKDMIDALGPPFKRHPWMNVTQTALPGKIAHVASIMRSQKNITFYRHGDGPPQIAPLLSQPIVETCLSIPTWDWISGGRDRAVARQAVKNLLPQPIIDRASKGGPDGFMHMLCRIRWRELTDFLRGGVLASEGLIDTDFLDRPFDPSWKGKTSARRLLAFGAAEGWARYWLRVGEEQ</sequence>
<keyword evidence="6" id="KW-1185">Reference proteome</keyword>
<dbReference type="InterPro" id="IPR029055">
    <property type="entry name" value="Ntn_hydrolases_N"/>
</dbReference>
<dbReference type="SUPFAM" id="SSF56235">
    <property type="entry name" value="N-terminal nucleophile aminohydrolases (Ntn hydrolases)"/>
    <property type="match status" value="1"/>
</dbReference>
<dbReference type="EMBL" id="QXDC01000002">
    <property type="protein sequence ID" value="RIA46774.1"/>
    <property type="molecule type" value="Genomic_DNA"/>
</dbReference>
<evidence type="ECO:0000313" key="5">
    <source>
        <dbReference type="EMBL" id="RIA46774.1"/>
    </source>
</evidence>
<feature type="domain" description="Asparagine synthetase" evidence="4">
    <location>
        <begin position="213"/>
        <end position="566"/>
    </location>
</feature>
<dbReference type="AlphaFoldDB" id="A0A397PKX7"/>
<dbReference type="Proteomes" id="UP000266568">
    <property type="component" value="Unassembled WGS sequence"/>
</dbReference>
<dbReference type="OrthoDB" id="7053173at2"/>
<organism evidence="5 6">
    <name type="scientific">Hephaestia caeni</name>
    <dbReference type="NCBI Taxonomy" id="645617"/>
    <lineage>
        <taxon>Bacteria</taxon>
        <taxon>Pseudomonadati</taxon>
        <taxon>Pseudomonadota</taxon>
        <taxon>Alphaproteobacteria</taxon>
        <taxon>Sphingomonadales</taxon>
        <taxon>Sphingomonadaceae</taxon>
        <taxon>Hephaestia</taxon>
    </lineage>
</organism>
<evidence type="ECO:0000256" key="2">
    <source>
        <dbReference type="ARBA" id="ARBA00012737"/>
    </source>
</evidence>
<dbReference type="InterPro" id="IPR014729">
    <property type="entry name" value="Rossmann-like_a/b/a_fold"/>
</dbReference>
<evidence type="ECO:0000256" key="1">
    <source>
        <dbReference type="ARBA" id="ARBA00005187"/>
    </source>
</evidence>
<name>A0A397PKX7_9SPHN</name>
<gene>
    <name evidence="5" type="ORF">DFR49_1330</name>
</gene>